<keyword evidence="3" id="KW-1185">Reference proteome</keyword>
<dbReference type="InParanoid" id="B3MGL4"/>
<gene>
    <name evidence="2" type="primary">Dana\GF12629</name>
    <name evidence="2" type="synonym">dana_GLEANR_12644</name>
    <name evidence="2" type="ORF">GF12629</name>
</gene>
<dbReference type="FunCoup" id="B3MGL4">
    <property type="interactions" value="2"/>
</dbReference>
<feature type="compositionally biased region" description="Polar residues" evidence="1">
    <location>
        <begin position="204"/>
        <end position="222"/>
    </location>
</feature>
<dbReference type="OrthoDB" id="7865954at2759"/>
<protein>
    <submittedName>
        <fullName evidence="2">Uncharacterized protein</fullName>
    </submittedName>
</protein>
<reference evidence="2 3" key="1">
    <citation type="journal article" date="2007" name="Nature">
        <title>Evolution of genes and genomes on the Drosophila phylogeny.</title>
        <authorList>
            <consortium name="Drosophila 12 Genomes Consortium"/>
            <person name="Clark A.G."/>
            <person name="Eisen M.B."/>
            <person name="Smith D.R."/>
            <person name="Bergman C.M."/>
            <person name="Oliver B."/>
            <person name="Markow T.A."/>
            <person name="Kaufman T.C."/>
            <person name="Kellis M."/>
            <person name="Gelbart W."/>
            <person name="Iyer V.N."/>
            <person name="Pollard D.A."/>
            <person name="Sackton T.B."/>
            <person name="Larracuente A.M."/>
            <person name="Singh N.D."/>
            <person name="Abad J.P."/>
            <person name="Abt D.N."/>
            <person name="Adryan B."/>
            <person name="Aguade M."/>
            <person name="Akashi H."/>
            <person name="Anderson W.W."/>
            <person name="Aquadro C.F."/>
            <person name="Ardell D.H."/>
            <person name="Arguello R."/>
            <person name="Artieri C.G."/>
            <person name="Barbash D.A."/>
            <person name="Barker D."/>
            <person name="Barsanti P."/>
            <person name="Batterham P."/>
            <person name="Batzoglou S."/>
            <person name="Begun D."/>
            <person name="Bhutkar A."/>
            <person name="Blanco E."/>
            <person name="Bosak S.A."/>
            <person name="Bradley R.K."/>
            <person name="Brand A.D."/>
            <person name="Brent M.R."/>
            <person name="Brooks A.N."/>
            <person name="Brown R.H."/>
            <person name="Butlin R.K."/>
            <person name="Caggese C."/>
            <person name="Calvi B.R."/>
            <person name="Bernardo de Carvalho A."/>
            <person name="Caspi A."/>
            <person name="Castrezana S."/>
            <person name="Celniker S.E."/>
            <person name="Chang J.L."/>
            <person name="Chapple C."/>
            <person name="Chatterji S."/>
            <person name="Chinwalla A."/>
            <person name="Civetta A."/>
            <person name="Clifton S.W."/>
            <person name="Comeron J.M."/>
            <person name="Costello J.C."/>
            <person name="Coyne J.A."/>
            <person name="Daub J."/>
            <person name="David R.G."/>
            <person name="Delcher A.L."/>
            <person name="Delehaunty K."/>
            <person name="Do C.B."/>
            <person name="Ebling H."/>
            <person name="Edwards K."/>
            <person name="Eickbush T."/>
            <person name="Evans J.D."/>
            <person name="Filipski A."/>
            <person name="Findeiss S."/>
            <person name="Freyhult E."/>
            <person name="Fulton L."/>
            <person name="Fulton R."/>
            <person name="Garcia A.C."/>
            <person name="Gardiner A."/>
            <person name="Garfield D.A."/>
            <person name="Garvin B.E."/>
            <person name="Gibson G."/>
            <person name="Gilbert D."/>
            <person name="Gnerre S."/>
            <person name="Godfrey J."/>
            <person name="Good R."/>
            <person name="Gotea V."/>
            <person name="Gravely B."/>
            <person name="Greenberg A.J."/>
            <person name="Griffiths-Jones S."/>
            <person name="Gross S."/>
            <person name="Guigo R."/>
            <person name="Gustafson E.A."/>
            <person name="Haerty W."/>
            <person name="Hahn M.W."/>
            <person name="Halligan D.L."/>
            <person name="Halpern A.L."/>
            <person name="Halter G.M."/>
            <person name="Han M.V."/>
            <person name="Heger A."/>
            <person name="Hillier L."/>
            <person name="Hinrichs A.S."/>
            <person name="Holmes I."/>
            <person name="Hoskins R.A."/>
            <person name="Hubisz M.J."/>
            <person name="Hultmark D."/>
            <person name="Huntley M.A."/>
            <person name="Jaffe D.B."/>
            <person name="Jagadeeshan S."/>
            <person name="Jeck W.R."/>
            <person name="Johnson J."/>
            <person name="Jones C.D."/>
            <person name="Jordan W.C."/>
            <person name="Karpen G.H."/>
            <person name="Kataoka E."/>
            <person name="Keightley P.D."/>
            <person name="Kheradpour P."/>
            <person name="Kirkness E.F."/>
            <person name="Koerich L.B."/>
            <person name="Kristiansen K."/>
            <person name="Kudrna D."/>
            <person name="Kulathinal R.J."/>
            <person name="Kumar S."/>
            <person name="Kwok R."/>
            <person name="Lander E."/>
            <person name="Langley C.H."/>
            <person name="Lapoint R."/>
            <person name="Lazzaro B.P."/>
            <person name="Lee S.J."/>
            <person name="Levesque L."/>
            <person name="Li R."/>
            <person name="Lin C.F."/>
            <person name="Lin M.F."/>
            <person name="Lindblad-Toh K."/>
            <person name="Llopart A."/>
            <person name="Long M."/>
            <person name="Low L."/>
            <person name="Lozovsky E."/>
            <person name="Lu J."/>
            <person name="Luo M."/>
            <person name="Machado C.A."/>
            <person name="Makalowski W."/>
            <person name="Marzo M."/>
            <person name="Matsuda M."/>
            <person name="Matzkin L."/>
            <person name="McAllister B."/>
            <person name="McBride C.S."/>
            <person name="McKernan B."/>
            <person name="McKernan K."/>
            <person name="Mendez-Lago M."/>
            <person name="Minx P."/>
            <person name="Mollenhauer M.U."/>
            <person name="Montooth K."/>
            <person name="Mount S.M."/>
            <person name="Mu X."/>
            <person name="Myers E."/>
            <person name="Negre B."/>
            <person name="Newfeld S."/>
            <person name="Nielsen R."/>
            <person name="Noor M.A."/>
            <person name="O'Grady P."/>
            <person name="Pachter L."/>
            <person name="Papaceit M."/>
            <person name="Parisi M.J."/>
            <person name="Parisi M."/>
            <person name="Parts L."/>
            <person name="Pedersen J.S."/>
            <person name="Pesole G."/>
            <person name="Phillippy A.M."/>
            <person name="Ponting C.P."/>
            <person name="Pop M."/>
            <person name="Porcelli D."/>
            <person name="Powell J.R."/>
            <person name="Prohaska S."/>
            <person name="Pruitt K."/>
            <person name="Puig M."/>
            <person name="Quesneville H."/>
            <person name="Ram K.R."/>
            <person name="Rand D."/>
            <person name="Rasmussen M.D."/>
            <person name="Reed L.K."/>
            <person name="Reenan R."/>
            <person name="Reily A."/>
            <person name="Remington K.A."/>
            <person name="Rieger T.T."/>
            <person name="Ritchie M.G."/>
            <person name="Robin C."/>
            <person name="Rogers Y.H."/>
            <person name="Rohde C."/>
            <person name="Rozas J."/>
            <person name="Rubenfield M.J."/>
            <person name="Ruiz A."/>
            <person name="Russo S."/>
            <person name="Salzberg S.L."/>
            <person name="Sanchez-Gracia A."/>
            <person name="Saranga D.J."/>
            <person name="Sato H."/>
            <person name="Schaeffer S.W."/>
            <person name="Schatz M.C."/>
            <person name="Schlenke T."/>
            <person name="Schwartz R."/>
            <person name="Segarra C."/>
            <person name="Singh R.S."/>
            <person name="Sirot L."/>
            <person name="Sirota M."/>
            <person name="Sisneros N.B."/>
            <person name="Smith C.D."/>
            <person name="Smith T.F."/>
            <person name="Spieth J."/>
            <person name="Stage D.E."/>
            <person name="Stark A."/>
            <person name="Stephan W."/>
            <person name="Strausberg R.L."/>
            <person name="Strempel S."/>
            <person name="Sturgill D."/>
            <person name="Sutton G."/>
            <person name="Sutton G.G."/>
            <person name="Tao W."/>
            <person name="Teichmann S."/>
            <person name="Tobari Y.N."/>
            <person name="Tomimura Y."/>
            <person name="Tsolas J.M."/>
            <person name="Valente V.L."/>
            <person name="Venter E."/>
            <person name="Venter J.C."/>
            <person name="Vicario S."/>
            <person name="Vieira F.G."/>
            <person name="Vilella A.J."/>
            <person name="Villasante A."/>
            <person name="Walenz B."/>
            <person name="Wang J."/>
            <person name="Wasserman M."/>
            <person name="Watts T."/>
            <person name="Wilson D."/>
            <person name="Wilson R.K."/>
            <person name="Wing R.A."/>
            <person name="Wolfner M.F."/>
            <person name="Wong A."/>
            <person name="Wong G.K."/>
            <person name="Wu C.I."/>
            <person name="Wu G."/>
            <person name="Yamamoto D."/>
            <person name="Yang H.P."/>
            <person name="Yang S.P."/>
            <person name="Yorke J.A."/>
            <person name="Yoshida K."/>
            <person name="Zdobnov E."/>
            <person name="Zhang P."/>
            <person name="Zhang Y."/>
            <person name="Zimin A.V."/>
            <person name="Baldwin J."/>
            <person name="Abdouelleil A."/>
            <person name="Abdulkadir J."/>
            <person name="Abebe A."/>
            <person name="Abera B."/>
            <person name="Abreu J."/>
            <person name="Acer S.C."/>
            <person name="Aftuck L."/>
            <person name="Alexander A."/>
            <person name="An P."/>
            <person name="Anderson E."/>
            <person name="Anderson S."/>
            <person name="Arachi H."/>
            <person name="Azer M."/>
            <person name="Bachantsang P."/>
            <person name="Barry A."/>
            <person name="Bayul T."/>
            <person name="Berlin A."/>
            <person name="Bessette D."/>
            <person name="Bloom T."/>
            <person name="Blye J."/>
            <person name="Boguslavskiy L."/>
            <person name="Bonnet C."/>
            <person name="Boukhgalter B."/>
            <person name="Bourzgui I."/>
            <person name="Brown A."/>
            <person name="Cahill P."/>
            <person name="Channer S."/>
            <person name="Cheshatsang Y."/>
            <person name="Chuda L."/>
            <person name="Citroen M."/>
            <person name="Collymore A."/>
            <person name="Cooke P."/>
            <person name="Costello M."/>
            <person name="D'Aco K."/>
            <person name="Daza R."/>
            <person name="De Haan G."/>
            <person name="DeGray S."/>
            <person name="DeMaso C."/>
            <person name="Dhargay N."/>
            <person name="Dooley K."/>
            <person name="Dooley E."/>
            <person name="Doricent M."/>
            <person name="Dorje P."/>
            <person name="Dorjee K."/>
            <person name="Dupes A."/>
            <person name="Elong R."/>
            <person name="Falk J."/>
            <person name="Farina A."/>
            <person name="Faro S."/>
            <person name="Ferguson D."/>
            <person name="Fisher S."/>
            <person name="Foley C.D."/>
            <person name="Franke A."/>
            <person name="Friedrich D."/>
            <person name="Gadbois L."/>
            <person name="Gearin G."/>
            <person name="Gearin C.R."/>
            <person name="Giannoukos G."/>
            <person name="Goode T."/>
            <person name="Graham J."/>
            <person name="Grandbois E."/>
            <person name="Grewal S."/>
            <person name="Gyaltsen K."/>
            <person name="Hafez N."/>
            <person name="Hagos B."/>
            <person name="Hall J."/>
            <person name="Henson C."/>
            <person name="Hollinger A."/>
            <person name="Honan T."/>
            <person name="Huard M.D."/>
            <person name="Hughes L."/>
            <person name="Hurhula B."/>
            <person name="Husby M.E."/>
            <person name="Kamat A."/>
            <person name="Kanga B."/>
            <person name="Kashin S."/>
            <person name="Khazanovich D."/>
            <person name="Kisner P."/>
            <person name="Lance K."/>
            <person name="Lara M."/>
            <person name="Lee W."/>
            <person name="Lennon N."/>
            <person name="Letendre F."/>
            <person name="LeVine R."/>
            <person name="Lipovsky A."/>
            <person name="Liu X."/>
            <person name="Liu J."/>
            <person name="Liu S."/>
            <person name="Lokyitsang T."/>
            <person name="Lokyitsang Y."/>
            <person name="Lubonja R."/>
            <person name="Lui A."/>
            <person name="MacDonald P."/>
            <person name="Magnisalis V."/>
            <person name="Maru K."/>
            <person name="Matthews C."/>
            <person name="McCusker W."/>
            <person name="McDonough S."/>
            <person name="Mehta T."/>
            <person name="Meldrim J."/>
            <person name="Meneus L."/>
            <person name="Mihai O."/>
            <person name="Mihalev A."/>
            <person name="Mihova T."/>
            <person name="Mittelman R."/>
            <person name="Mlenga V."/>
            <person name="Montmayeur A."/>
            <person name="Mulrain L."/>
            <person name="Navidi A."/>
            <person name="Naylor J."/>
            <person name="Negash T."/>
            <person name="Nguyen T."/>
            <person name="Nguyen N."/>
            <person name="Nicol R."/>
            <person name="Norbu C."/>
            <person name="Norbu N."/>
            <person name="Novod N."/>
            <person name="O'Neill B."/>
            <person name="Osman S."/>
            <person name="Markiewicz E."/>
            <person name="Oyono O.L."/>
            <person name="Patti C."/>
            <person name="Phunkhang P."/>
            <person name="Pierre F."/>
            <person name="Priest M."/>
            <person name="Raghuraman S."/>
            <person name="Rege F."/>
            <person name="Reyes R."/>
            <person name="Rise C."/>
            <person name="Rogov P."/>
            <person name="Ross K."/>
            <person name="Ryan E."/>
            <person name="Settipalli S."/>
            <person name="Shea T."/>
            <person name="Sherpa N."/>
            <person name="Shi L."/>
            <person name="Shih D."/>
            <person name="Sparrow T."/>
            <person name="Spaulding J."/>
            <person name="Stalker J."/>
            <person name="Stange-Thomann N."/>
            <person name="Stavropoulos S."/>
            <person name="Stone C."/>
            <person name="Strader C."/>
            <person name="Tesfaye S."/>
            <person name="Thomson T."/>
            <person name="Thoulutsang Y."/>
            <person name="Thoulutsang D."/>
            <person name="Topham K."/>
            <person name="Topping I."/>
            <person name="Tsamla T."/>
            <person name="Vassiliev H."/>
            <person name="Vo A."/>
            <person name="Wangchuk T."/>
            <person name="Wangdi T."/>
            <person name="Weiand M."/>
            <person name="Wilkinson J."/>
            <person name="Wilson A."/>
            <person name="Yadav S."/>
            <person name="Young G."/>
            <person name="Yu Q."/>
            <person name="Zembek L."/>
            <person name="Zhong D."/>
            <person name="Zimmer A."/>
            <person name="Zwirko Z."/>
            <person name="Jaffe D.B."/>
            <person name="Alvarez P."/>
            <person name="Brockman W."/>
            <person name="Butler J."/>
            <person name="Chin C."/>
            <person name="Gnerre S."/>
            <person name="Grabherr M."/>
            <person name="Kleber M."/>
            <person name="Mauceli E."/>
            <person name="MacCallum I."/>
        </authorList>
    </citation>
    <scope>NUCLEOTIDE SEQUENCE [LARGE SCALE GENOMIC DNA]</scope>
    <source>
        <strain evidence="3">Tucson 14024-0371.13</strain>
    </source>
</reference>
<dbReference type="EMBL" id="CH902619">
    <property type="protein sequence ID" value="EDV35757.2"/>
    <property type="molecule type" value="Genomic_DNA"/>
</dbReference>
<dbReference type="GeneID" id="6495478"/>
<dbReference type="Proteomes" id="UP000007801">
    <property type="component" value="Unassembled WGS sequence"/>
</dbReference>
<dbReference type="AlphaFoldDB" id="B3MGL4"/>
<evidence type="ECO:0000313" key="3">
    <source>
        <dbReference type="Proteomes" id="UP000007801"/>
    </source>
</evidence>
<sequence>MNGVRKLRPLKTVRLGDLLYDEQKRLLVLCRSCEHQFGSLQSFHNHLSTCSGVKHIVKSTDELSFDETRRQCAMMNGRQKVYIYDIEAVKHVNDSLSCGLDLEAELENPRWYDNDNDNHKATKSTTAKENVVKDIKLQLHLKPPETVESPPKRQTRSSYPQRKILTDHPQRRKRSSLPSPQAPAAKRRSDTLLVPKVMEDLRSFQESPTKTTRPAQAPQSHCTPKPTPPPMVSIPVDNTQMILNKLRACGVQVKRGNTRLNPTPPADENHTKNNEALEIMRKLQSKGIRCTKVRNT</sequence>
<evidence type="ECO:0000256" key="1">
    <source>
        <dbReference type="SAM" id="MobiDB-lite"/>
    </source>
</evidence>
<organism evidence="2 3">
    <name type="scientific">Drosophila ananassae</name>
    <name type="common">Fruit fly</name>
    <dbReference type="NCBI Taxonomy" id="7217"/>
    <lineage>
        <taxon>Eukaryota</taxon>
        <taxon>Metazoa</taxon>
        <taxon>Ecdysozoa</taxon>
        <taxon>Arthropoda</taxon>
        <taxon>Hexapoda</taxon>
        <taxon>Insecta</taxon>
        <taxon>Pterygota</taxon>
        <taxon>Neoptera</taxon>
        <taxon>Endopterygota</taxon>
        <taxon>Diptera</taxon>
        <taxon>Brachycera</taxon>
        <taxon>Muscomorpha</taxon>
        <taxon>Ephydroidea</taxon>
        <taxon>Drosophilidae</taxon>
        <taxon>Drosophila</taxon>
        <taxon>Sophophora</taxon>
    </lineage>
</organism>
<proteinExistence type="predicted"/>
<feature type="region of interest" description="Disordered" evidence="1">
    <location>
        <begin position="139"/>
        <end position="231"/>
    </location>
</feature>
<dbReference type="KEGG" id="dan:6495478"/>
<dbReference type="eggNOG" id="ENOG502TKWJ">
    <property type="taxonomic scope" value="Eukaryota"/>
</dbReference>
<dbReference type="STRING" id="7217.B3MGL4"/>
<evidence type="ECO:0000313" key="2">
    <source>
        <dbReference type="EMBL" id="EDV35757.2"/>
    </source>
</evidence>
<name>B3MGL4_DROAN</name>
<dbReference type="HOGENOM" id="CLU_071142_0_0_1"/>
<accession>B3MGL4</accession>